<evidence type="ECO:0000259" key="9">
    <source>
        <dbReference type="PROSITE" id="PS50885"/>
    </source>
</evidence>
<dbReference type="PANTHER" id="PTHR32089">
    <property type="entry name" value="METHYL-ACCEPTING CHEMOTAXIS PROTEIN MCPB"/>
    <property type="match status" value="1"/>
</dbReference>
<dbReference type="Pfam" id="PF12729">
    <property type="entry name" value="4HB_MCP_1"/>
    <property type="match status" value="1"/>
</dbReference>
<evidence type="ECO:0000256" key="2">
    <source>
        <dbReference type="ARBA" id="ARBA00022519"/>
    </source>
</evidence>
<keyword evidence="2" id="KW-1003">Cell membrane</keyword>
<evidence type="ECO:0000313" key="11">
    <source>
        <dbReference type="Proteomes" id="UP001271769"/>
    </source>
</evidence>
<evidence type="ECO:0000256" key="4">
    <source>
        <dbReference type="ARBA" id="ARBA00029447"/>
    </source>
</evidence>
<evidence type="ECO:0000259" key="8">
    <source>
        <dbReference type="PROSITE" id="PS50192"/>
    </source>
</evidence>
<organism evidence="10 11">
    <name type="scientific">Dongia rigui</name>
    <dbReference type="NCBI Taxonomy" id="940149"/>
    <lineage>
        <taxon>Bacteria</taxon>
        <taxon>Pseudomonadati</taxon>
        <taxon>Pseudomonadota</taxon>
        <taxon>Alphaproteobacteria</taxon>
        <taxon>Rhodospirillales</taxon>
        <taxon>Dongiaceae</taxon>
        <taxon>Dongia</taxon>
    </lineage>
</organism>
<evidence type="ECO:0000256" key="5">
    <source>
        <dbReference type="PROSITE-ProRule" id="PRU00284"/>
    </source>
</evidence>
<dbReference type="CDD" id="cd06225">
    <property type="entry name" value="HAMP"/>
    <property type="match status" value="1"/>
</dbReference>
<dbReference type="Gene3D" id="6.10.340.10">
    <property type="match status" value="1"/>
</dbReference>
<dbReference type="InterPro" id="IPR024478">
    <property type="entry name" value="HlyB_4HB_MCP"/>
</dbReference>
<evidence type="ECO:0000256" key="6">
    <source>
        <dbReference type="SAM" id="Phobius"/>
    </source>
</evidence>
<feature type="domain" description="HAMP" evidence="9">
    <location>
        <begin position="210"/>
        <end position="263"/>
    </location>
</feature>
<accession>A0ABU5DYX5</accession>
<comment type="similarity">
    <text evidence="4">Belongs to the methyl-accepting chemotaxis (MCP) protein family.</text>
</comment>
<dbReference type="EMBL" id="JAXCLX010000001">
    <property type="protein sequence ID" value="MDY0871848.1"/>
    <property type="molecule type" value="Genomic_DNA"/>
</dbReference>
<dbReference type="RefSeq" id="WP_320500272.1">
    <property type="nucleotide sequence ID" value="NZ_JAXCLX010000001.1"/>
</dbReference>
<dbReference type="Gene3D" id="1.10.287.950">
    <property type="entry name" value="Methyl-accepting chemotaxis protein"/>
    <property type="match status" value="1"/>
</dbReference>
<evidence type="ECO:0000259" key="7">
    <source>
        <dbReference type="PROSITE" id="PS50111"/>
    </source>
</evidence>
<name>A0ABU5DYX5_9PROT</name>
<proteinExistence type="inferred from homology"/>
<protein>
    <submittedName>
        <fullName evidence="10">MCP four helix bundle domain-containing protein</fullName>
    </submittedName>
</protein>
<reference evidence="10 11" key="1">
    <citation type="journal article" date="2013" name="Antonie Van Leeuwenhoek">
        <title>Dongia rigui sp. nov., isolated from freshwater of a large wetland in Korea.</title>
        <authorList>
            <person name="Baik K.S."/>
            <person name="Hwang Y.M."/>
            <person name="Choi J.S."/>
            <person name="Kwon J."/>
            <person name="Seong C.N."/>
        </authorList>
    </citation>
    <scope>NUCLEOTIDE SEQUENCE [LARGE SCALE GENOMIC DNA]</scope>
    <source>
        <strain evidence="10 11">04SU4-P</strain>
    </source>
</reference>
<dbReference type="InterPro" id="IPR047347">
    <property type="entry name" value="YvaQ-like_sensor"/>
</dbReference>
<keyword evidence="6" id="KW-0812">Transmembrane</keyword>
<dbReference type="Pfam" id="PF00672">
    <property type="entry name" value="HAMP"/>
    <property type="match status" value="1"/>
</dbReference>
<sequence length="559" mass="58918">MKNLRIGVKLSLAMGLLLVIMAAMGVLSIGRLAAVNDQSTIIAENWLPSVDITDKLNMNTSDLRIAQGTHIMSTTDEEMAKAEADIEAQNKIIADNRQIYEPLISSPEEKALYDKFGQQWDEYLQKSKQVIELSRQNKNDEASALFKGEARQHFDDASTTLTALAKLNKDGASAASATGDAIYASSRMIVIVSLVVAILFGVVAAVVLVRGISGPATAIASTLQTMATGNLDIKVPETDRRDEMGDIAKASLVFQEGMIKARKLDQEAKQEAERQAERGRQVELAVTAFETVITEVVAVVSAAATELQSTAQTLSATAEETAQQSTAVAAATEEMSQNVQTVASATEELSASISEISSQVSESTRIVGNAVDQANDTNAKVKSLSEAALKIGEVVNLINDIAGQTNLLALNATIEAARAGEAGKGFAVVASEVKTLATQTSRATDEIAAQIRSIQEATDQSATAIGTITQTIGRVNEISTGIASAVEEQGAATQEISRNVQQAAAGSAEVSSNIVGVTQASQQTSAGSTQVLSAASELAHNGERLKREVDTFLHKVRSL</sequence>
<dbReference type="PANTHER" id="PTHR32089:SF112">
    <property type="entry name" value="LYSOZYME-LIKE PROTEIN-RELATED"/>
    <property type="match status" value="1"/>
</dbReference>
<feature type="domain" description="Methyl-accepting transducer" evidence="7">
    <location>
        <begin position="296"/>
        <end position="539"/>
    </location>
</feature>
<dbReference type="InterPro" id="IPR000727">
    <property type="entry name" value="T_SNARE_dom"/>
</dbReference>
<dbReference type="InterPro" id="IPR004090">
    <property type="entry name" value="Chemotax_Me-accpt_rcpt"/>
</dbReference>
<dbReference type="Pfam" id="PF00015">
    <property type="entry name" value="MCPsignal"/>
    <property type="match status" value="1"/>
</dbReference>
<dbReference type="SMART" id="SM00304">
    <property type="entry name" value="HAMP"/>
    <property type="match status" value="1"/>
</dbReference>
<dbReference type="CDD" id="cd19411">
    <property type="entry name" value="MCP2201-like_sensor"/>
    <property type="match status" value="1"/>
</dbReference>
<dbReference type="PROSITE" id="PS50111">
    <property type="entry name" value="CHEMOTAXIS_TRANSDUC_2"/>
    <property type="match status" value="1"/>
</dbReference>
<dbReference type="PRINTS" id="PR00260">
    <property type="entry name" value="CHEMTRNSDUCR"/>
</dbReference>
<dbReference type="SMART" id="SM00283">
    <property type="entry name" value="MA"/>
    <property type="match status" value="1"/>
</dbReference>
<dbReference type="SUPFAM" id="SSF58104">
    <property type="entry name" value="Methyl-accepting chemotaxis protein (MCP) signaling domain"/>
    <property type="match status" value="1"/>
</dbReference>
<dbReference type="PROSITE" id="PS50192">
    <property type="entry name" value="T_SNARE"/>
    <property type="match status" value="1"/>
</dbReference>
<comment type="subcellular location">
    <subcellularLocation>
        <location evidence="1">Cell inner membrane</location>
        <topology evidence="1">Multi-pass membrane protein</topology>
    </subcellularLocation>
</comment>
<feature type="domain" description="T-SNARE coiled-coil homology" evidence="8">
    <location>
        <begin position="455"/>
        <end position="517"/>
    </location>
</feature>
<gene>
    <name evidence="10" type="ORF">SMD31_07935</name>
</gene>
<evidence type="ECO:0000313" key="10">
    <source>
        <dbReference type="EMBL" id="MDY0871848.1"/>
    </source>
</evidence>
<keyword evidence="2" id="KW-0997">Cell inner membrane</keyword>
<comment type="caution">
    <text evidence="10">The sequence shown here is derived from an EMBL/GenBank/DDBJ whole genome shotgun (WGS) entry which is preliminary data.</text>
</comment>
<keyword evidence="6" id="KW-1133">Transmembrane helix</keyword>
<keyword evidence="6" id="KW-0472">Membrane</keyword>
<keyword evidence="3 5" id="KW-0807">Transducer</keyword>
<dbReference type="InterPro" id="IPR003660">
    <property type="entry name" value="HAMP_dom"/>
</dbReference>
<keyword evidence="11" id="KW-1185">Reference proteome</keyword>
<dbReference type="PROSITE" id="PS50885">
    <property type="entry name" value="HAMP"/>
    <property type="match status" value="1"/>
</dbReference>
<dbReference type="Proteomes" id="UP001271769">
    <property type="component" value="Unassembled WGS sequence"/>
</dbReference>
<feature type="transmembrane region" description="Helical" evidence="6">
    <location>
        <begin position="188"/>
        <end position="209"/>
    </location>
</feature>
<evidence type="ECO:0000256" key="1">
    <source>
        <dbReference type="ARBA" id="ARBA00004429"/>
    </source>
</evidence>
<evidence type="ECO:0000256" key="3">
    <source>
        <dbReference type="ARBA" id="ARBA00023224"/>
    </source>
</evidence>
<dbReference type="InterPro" id="IPR004089">
    <property type="entry name" value="MCPsignal_dom"/>
</dbReference>